<dbReference type="AlphaFoldDB" id="A0AAP9HBB4"/>
<dbReference type="Pfam" id="PF00384">
    <property type="entry name" value="Molybdopterin"/>
    <property type="match status" value="1"/>
</dbReference>
<keyword evidence="4" id="KW-0479">Metal-binding</keyword>
<evidence type="ECO:0000259" key="8">
    <source>
        <dbReference type="Pfam" id="PF18364"/>
    </source>
</evidence>
<feature type="domain" description="Molybdopterin oxidoreductase" evidence="6">
    <location>
        <begin position="55"/>
        <end position="510"/>
    </location>
</feature>
<evidence type="ECO:0000256" key="4">
    <source>
        <dbReference type="ARBA" id="ARBA00022723"/>
    </source>
</evidence>
<dbReference type="KEGG" id="ppho:CTZ24_24795"/>
<dbReference type="Pfam" id="PF01568">
    <property type="entry name" value="Molydop_binding"/>
    <property type="match status" value="1"/>
</dbReference>
<dbReference type="Gene3D" id="3.90.55.10">
    <property type="entry name" value="Dimethylsulfoxide Reductase, domain 3"/>
    <property type="match status" value="1"/>
</dbReference>
<evidence type="ECO:0000259" key="7">
    <source>
        <dbReference type="Pfam" id="PF01568"/>
    </source>
</evidence>
<evidence type="ECO:0000256" key="5">
    <source>
        <dbReference type="ARBA" id="ARBA00023002"/>
    </source>
</evidence>
<dbReference type="Proteomes" id="UP000424872">
    <property type="component" value="Plasmid pMSR2C"/>
</dbReference>
<evidence type="ECO:0000259" key="6">
    <source>
        <dbReference type="Pfam" id="PF00384"/>
    </source>
</evidence>
<dbReference type="Gene3D" id="3.40.50.740">
    <property type="match status" value="1"/>
</dbReference>
<reference evidence="10" key="2">
    <citation type="journal article" date="2020" name="Environ. Microbiol.">
        <title>The extreme plant-growth-promoting properties of Pantoea phytobeneficialis MSR2 revealed by functional and genomic analysis.</title>
        <authorList>
            <person name="Nascimento F.X."/>
            <person name="Hernandez A.G."/>
            <person name="Glick B.R."/>
            <person name="Rossi M.J."/>
        </authorList>
    </citation>
    <scope>NUCLEOTIDE SEQUENCE</scope>
    <source>
        <strain evidence="10">MSR2</strain>
    </source>
</reference>
<evidence type="ECO:0000313" key="12">
    <source>
        <dbReference type="Proteomes" id="UP001171299"/>
    </source>
</evidence>
<dbReference type="InterPro" id="IPR041954">
    <property type="entry name" value="CT_DMSOR/BSOR/TMAOR"/>
</dbReference>
<dbReference type="GO" id="GO:0030288">
    <property type="term" value="C:outer membrane-bounded periplasmic space"/>
    <property type="evidence" value="ECO:0007669"/>
    <property type="project" value="TreeGrafter"/>
</dbReference>
<dbReference type="GO" id="GO:0030151">
    <property type="term" value="F:molybdenum ion binding"/>
    <property type="evidence" value="ECO:0007669"/>
    <property type="project" value="TreeGrafter"/>
</dbReference>
<dbReference type="InterPro" id="IPR006656">
    <property type="entry name" value="Mopterin_OxRdtase"/>
</dbReference>
<dbReference type="InterPro" id="IPR006657">
    <property type="entry name" value="MoPterin_dinucl-bd_dom"/>
</dbReference>
<dbReference type="Gene3D" id="2.40.40.20">
    <property type="match status" value="1"/>
</dbReference>
<keyword evidence="5" id="KW-0560">Oxidoreductase</keyword>
<protein>
    <submittedName>
        <fullName evidence="10">Asp-tRNA(Asn)/Glu-tRNA(Gln) amidotransferase GatCAB subunit C</fullName>
    </submittedName>
    <submittedName>
        <fullName evidence="9">Molybdopterin-dependent oxidoreductase</fullName>
    </submittedName>
</protein>
<dbReference type="GO" id="GO:0009055">
    <property type="term" value="F:electron transfer activity"/>
    <property type="evidence" value="ECO:0007669"/>
    <property type="project" value="TreeGrafter"/>
</dbReference>
<dbReference type="PANTHER" id="PTHR43742">
    <property type="entry name" value="TRIMETHYLAMINE-N-OXIDE REDUCTASE"/>
    <property type="match status" value="1"/>
</dbReference>
<name>A0AAP9HBB4_9GAMM</name>
<dbReference type="GO" id="GO:0043546">
    <property type="term" value="F:molybdopterin cofactor binding"/>
    <property type="evidence" value="ECO:0007669"/>
    <property type="project" value="InterPro"/>
</dbReference>
<keyword evidence="3" id="KW-0500">Molybdenum</keyword>
<sequence length="773" mass="86322">MSLSPERKILTSTHWGIYELHIENSALVAVKPWAEDPEPSPIGQSLPGAIDGPVRIARPLIRKGWLDKTSREATPRGRDAFIEVSWDEALGIVAAELDRVRQQYGNQAIYAGSYGWASAGRFHHAQSQIHRFLNLIGGYTSSENTYSSAAGEVVLPYIIGNQYGLVSHYTTWEQIASHGELVLAFGGLPGRNSQIQGGGVGRHLHNASLQRAVEQGVRFINLSPCRDDMPENIPSEWLPLRPTTDSALLLALCYELIQQQRYDKAFIERFTVGFEQISAYLRGDNDGIVKDAAWAAAICQIPEAKIRELADLIASHRTMVMVNWAIQRAEFGEQPYWAAVTLAALSGDIGLPGGGFGFGYACLNGVGQNELGYRWPSLPQGKNPVAESIPVARLADMLLAPGDEYDFNGMTRRYPDIRLVYWAGGNPFHHHQDLNRLVKAWQQPETIIVQEPFWNATARHGDIILPVTTSFERNDIALVNRDNTIVAMKKALPAFREARDDYHIFQSIAQQLGIEENFTLGRTAEEWVEDLYEQSRKRNPLLPPFDQFWQEEVVTFAQPASHYNLLEDFRADPARCPLMTASGRIELYSQPVADYGYTECPGHAVWREPEEWLGAPLARTYPIHLLSPQPADKLHSQYDHGKVSQSAKIHGRNRLLMHPLDAQHRGIVAGDVVRIFNSRGQCLAGVKLSDAMMPGVAQLPTGAWFDPLYQDGECLDKQGNPNVLTQDKGSSRLSQGPSCNSLLVEIERYISRLPEITAFTPPQILRRCQNVKE</sequence>
<dbReference type="SUPFAM" id="SSF50692">
    <property type="entry name" value="ADC-like"/>
    <property type="match status" value="1"/>
</dbReference>
<dbReference type="InterPro" id="IPR041460">
    <property type="entry name" value="Molybdopterin_N"/>
</dbReference>
<dbReference type="SUPFAM" id="SSF53706">
    <property type="entry name" value="Formate dehydrogenase/DMSO reductase, domains 1-3"/>
    <property type="match status" value="1"/>
</dbReference>
<dbReference type="GO" id="GO:0009061">
    <property type="term" value="P:anaerobic respiration"/>
    <property type="evidence" value="ECO:0007669"/>
    <property type="project" value="TreeGrafter"/>
</dbReference>
<feature type="domain" description="Molybdopterin dinucleotide-binding" evidence="7">
    <location>
        <begin position="624"/>
        <end position="741"/>
    </location>
</feature>
<evidence type="ECO:0000313" key="9">
    <source>
        <dbReference type="EMBL" id="MDO6406591.1"/>
    </source>
</evidence>
<comment type="similarity">
    <text evidence="2">Belongs to the prokaryotic molybdopterin-containing oxidoreductase family.</text>
</comment>
<keyword evidence="10" id="KW-0614">Plasmid</keyword>
<dbReference type="Proteomes" id="UP001171299">
    <property type="component" value="Unassembled WGS sequence"/>
</dbReference>
<keyword evidence="12" id="KW-1185">Reference proteome</keyword>
<reference evidence="9" key="3">
    <citation type="submission" date="2023-07" db="EMBL/GenBank/DDBJ databases">
        <title>The extreme plant-growth-promoting properties of Pantoea phytobeneficialis PF55 revealed by functional and genomic analysis.</title>
        <authorList>
            <person name="Nascimento F.X."/>
            <person name="Marcio R.J."/>
        </authorList>
    </citation>
    <scope>NUCLEOTIDE SEQUENCE</scope>
    <source>
        <strain evidence="9">PF55</strain>
    </source>
</reference>
<proteinExistence type="inferred from homology"/>
<reference evidence="11" key="1">
    <citation type="submission" date="2017-11" db="EMBL/GenBank/DDBJ databases">
        <title>Genome sequence of Pantoea sp. MSR2.</title>
        <authorList>
            <person name="Nascimento F.X."/>
        </authorList>
    </citation>
    <scope>NUCLEOTIDE SEQUENCE [LARGE SCALE GENOMIC DNA]</scope>
    <source>
        <strain evidence="11">MSR2</strain>
        <plasmid evidence="11">pmsr2c</plasmid>
    </source>
</reference>
<dbReference type="RefSeq" id="WP_208727064.1">
    <property type="nucleotide sequence ID" value="NZ_CP024639.1"/>
</dbReference>
<feature type="domain" description="Molybdopterin oxidoreductase N-terminal" evidence="8">
    <location>
        <begin position="11"/>
        <end position="50"/>
    </location>
</feature>
<dbReference type="EMBL" id="JAUOOM010000006">
    <property type="protein sequence ID" value="MDO6406591.1"/>
    <property type="molecule type" value="Genomic_DNA"/>
</dbReference>
<gene>
    <name evidence="10" type="ORF">CTZ24_24795</name>
    <name evidence="9" type="ORF">Q3404_08385</name>
</gene>
<dbReference type="CDD" id="cd02793">
    <property type="entry name" value="MopB_CT_DMSOR-BSOR-TMAOR"/>
    <property type="match status" value="1"/>
</dbReference>
<dbReference type="GO" id="GO:0016491">
    <property type="term" value="F:oxidoreductase activity"/>
    <property type="evidence" value="ECO:0007669"/>
    <property type="project" value="UniProtKB-KW"/>
</dbReference>
<evidence type="ECO:0000256" key="1">
    <source>
        <dbReference type="ARBA" id="ARBA00001942"/>
    </source>
</evidence>
<organism evidence="10 11">
    <name type="scientific">Pantoea phytobeneficialis</name>
    <dbReference type="NCBI Taxonomy" id="2052056"/>
    <lineage>
        <taxon>Bacteria</taxon>
        <taxon>Pseudomonadati</taxon>
        <taxon>Pseudomonadota</taxon>
        <taxon>Gammaproteobacteria</taxon>
        <taxon>Enterobacterales</taxon>
        <taxon>Erwiniaceae</taxon>
        <taxon>Pantoea</taxon>
    </lineage>
</organism>
<comment type="cofactor">
    <cofactor evidence="1">
        <name>Mo-bis(molybdopterin guanine dinucleotide)</name>
        <dbReference type="ChEBI" id="CHEBI:60539"/>
    </cofactor>
</comment>
<evidence type="ECO:0000313" key="11">
    <source>
        <dbReference type="Proteomes" id="UP000424872"/>
    </source>
</evidence>
<dbReference type="InterPro" id="IPR050612">
    <property type="entry name" value="Prok_Mopterin_Oxidored"/>
</dbReference>
<dbReference type="Pfam" id="PF18364">
    <property type="entry name" value="Molybdopterin_N"/>
    <property type="match status" value="1"/>
</dbReference>
<dbReference type="Gene3D" id="3.40.228.10">
    <property type="entry name" value="Dimethylsulfoxide Reductase, domain 2"/>
    <property type="match status" value="1"/>
</dbReference>
<accession>A0AAP9HBB4</accession>
<evidence type="ECO:0000256" key="2">
    <source>
        <dbReference type="ARBA" id="ARBA00010312"/>
    </source>
</evidence>
<dbReference type="PANTHER" id="PTHR43742:SF10">
    <property type="entry name" value="TRIMETHYLAMINE-N-OXIDE REDUCTASE 2"/>
    <property type="match status" value="1"/>
</dbReference>
<evidence type="ECO:0000313" key="10">
    <source>
        <dbReference type="EMBL" id="QGR09684.1"/>
    </source>
</evidence>
<dbReference type="EMBL" id="CP024639">
    <property type="protein sequence ID" value="QGR09684.1"/>
    <property type="molecule type" value="Genomic_DNA"/>
</dbReference>
<geneLocation type="plasmid" evidence="10">
    <name>pMSR2C</name>
</geneLocation>
<geneLocation type="plasmid" evidence="11">
    <name>pmsr2c</name>
</geneLocation>
<dbReference type="InterPro" id="IPR009010">
    <property type="entry name" value="Asp_de-COase-like_dom_sf"/>
</dbReference>
<evidence type="ECO:0000256" key="3">
    <source>
        <dbReference type="ARBA" id="ARBA00022505"/>
    </source>
</evidence>